<dbReference type="GO" id="GO:0005506">
    <property type="term" value="F:iron ion binding"/>
    <property type="evidence" value="ECO:0007669"/>
    <property type="project" value="InterPro"/>
</dbReference>
<evidence type="ECO:0000256" key="5">
    <source>
        <dbReference type="ARBA" id="ARBA00022723"/>
    </source>
</evidence>
<gene>
    <name evidence="14" type="primary">LOC103185273</name>
</gene>
<evidence type="ECO:0000256" key="12">
    <source>
        <dbReference type="PIRSR" id="PIRSR602401-1"/>
    </source>
</evidence>
<evidence type="ECO:0000256" key="7">
    <source>
        <dbReference type="ARBA" id="ARBA00022848"/>
    </source>
</evidence>
<dbReference type="InParanoid" id="A0A4W3KIB5"/>
<keyword evidence="12 13" id="KW-0349">Heme</keyword>
<dbReference type="STRING" id="7868.ENSCMIP00000047415"/>
<dbReference type="FunFam" id="1.10.630.10:FF:000004">
    <property type="entry name" value="cytochrome P450 2D15 isoform X1"/>
    <property type="match status" value="1"/>
</dbReference>
<dbReference type="GO" id="GO:0020037">
    <property type="term" value="F:heme binding"/>
    <property type="evidence" value="ECO:0007669"/>
    <property type="project" value="InterPro"/>
</dbReference>
<name>A0A4W3KIB5_CALMI</name>
<dbReference type="GO" id="GO:0005789">
    <property type="term" value="C:endoplasmic reticulum membrane"/>
    <property type="evidence" value="ECO:0007669"/>
    <property type="project" value="UniProtKB-SubCell"/>
</dbReference>
<accession>A0A4W3KIB5</accession>
<dbReference type="GeneTree" id="ENSGT00950000182879"/>
<dbReference type="GO" id="GO:0006082">
    <property type="term" value="P:organic acid metabolic process"/>
    <property type="evidence" value="ECO:0007669"/>
    <property type="project" value="TreeGrafter"/>
</dbReference>
<evidence type="ECO:0000256" key="13">
    <source>
        <dbReference type="RuleBase" id="RU000461"/>
    </source>
</evidence>
<dbReference type="InterPro" id="IPR050182">
    <property type="entry name" value="Cytochrome_P450_fam2"/>
</dbReference>
<keyword evidence="15" id="KW-1185">Reference proteome</keyword>
<evidence type="ECO:0000256" key="10">
    <source>
        <dbReference type="ARBA" id="ARBA00023033"/>
    </source>
</evidence>
<dbReference type="Gene3D" id="1.10.630.10">
    <property type="entry name" value="Cytochrome P450"/>
    <property type="match status" value="1"/>
</dbReference>
<keyword evidence="5 12" id="KW-0479">Metal-binding</keyword>
<dbReference type="Ensembl" id="ENSCMIT00000048086.1">
    <property type="protein sequence ID" value="ENSCMIP00000047415.1"/>
    <property type="gene ID" value="ENSCMIG00000019438.1"/>
</dbReference>
<comment type="similarity">
    <text evidence="4 13">Belongs to the cytochrome P450 family.</text>
</comment>
<evidence type="ECO:0000313" key="14">
    <source>
        <dbReference type="Ensembl" id="ENSCMIP00000047415.1"/>
    </source>
</evidence>
<feature type="binding site" description="axial binding residue" evidence="12">
    <location>
        <position position="454"/>
    </location>
    <ligand>
        <name>heme</name>
        <dbReference type="ChEBI" id="CHEBI:30413"/>
    </ligand>
    <ligandPart>
        <name>Fe</name>
        <dbReference type="ChEBI" id="CHEBI:18248"/>
    </ligandPart>
</feature>
<keyword evidence="7" id="KW-0492">Microsome</keyword>
<sequence>HTHLELITWINNLCIFFTSSPFFSAPSNSAENQYSMFPTAYSFTDPHTYPHPPLPPPPRTPLHPASLQKTKGKIFTKLAEKYGDIFSLRLGASNIVILNGFKAFKEAMIHQTDIFSGLLSEPISQEIGKGYGIFSSTGQVWKEQRKFAVTTLRNFGVGKKSLEGKILQEIKYLNGVFEDEKGQPFDPHYKINVAVTNIISSIVFGERYEYSDSKFQDLLRLLEKSGESFGHSWTQLYSFFPTILKYLPGPHKTLFALWDNILQFIKEEIQKHKANWNPEDPRDFIDCYLAEMEKGLPKIGFTDENLIYSTLDLFVGGSETTTTTLRWILLYMAGYPDIQEKVHAEIDSVIGQSRAPTMEDRPNLPYTDAVIHEVQRRMNIAPLTVPRLTTKDTIVSGYFIPKDTKFIVNLHSVLLDKTMWETPEKFNPEHFLDSDGKRVNNGAFVAFSGGKRNCMGEPLARMELLLFVTSLLQKFRFQAPDGVEISYQSILGVTVTPMPYKICAIPH</sequence>
<keyword evidence="10 13" id="KW-0503">Monooxygenase</keyword>
<evidence type="ECO:0000256" key="9">
    <source>
        <dbReference type="ARBA" id="ARBA00023004"/>
    </source>
</evidence>
<reference evidence="15" key="1">
    <citation type="journal article" date="2006" name="Science">
        <title>Ancient noncoding elements conserved in the human genome.</title>
        <authorList>
            <person name="Venkatesh B."/>
            <person name="Kirkness E.F."/>
            <person name="Loh Y.H."/>
            <person name="Halpern A.L."/>
            <person name="Lee A.P."/>
            <person name="Johnson J."/>
            <person name="Dandona N."/>
            <person name="Viswanathan L.D."/>
            <person name="Tay A."/>
            <person name="Venter J.C."/>
            <person name="Strausberg R.L."/>
            <person name="Brenner S."/>
        </authorList>
    </citation>
    <scope>NUCLEOTIDE SEQUENCE [LARGE SCALE GENOMIC DNA]</scope>
</reference>
<dbReference type="OMA" id="VINSWAM"/>
<keyword evidence="9 12" id="KW-0408">Iron</keyword>
<evidence type="ECO:0000256" key="1">
    <source>
        <dbReference type="ARBA" id="ARBA00001971"/>
    </source>
</evidence>
<evidence type="ECO:0000256" key="6">
    <source>
        <dbReference type="ARBA" id="ARBA00022824"/>
    </source>
</evidence>
<dbReference type="InterPro" id="IPR002401">
    <property type="entry name" value="Cyt_P450_E_grp-I"/>
</dbReference>
<comment type="subcellular location">
    <subcellularLocation>
        <location evidence="3">Endoplasmic reticulum membrane</location>
    </subcellularLocation>
    <subcellularLocation>
        <location evidence="2">Microsome membrane</location>
    </subcellularLocation>
</comment>
<reference evidence="14" key="4">
    <citation type="submission" date="2025-08" db="UniProtKB">
        <authorList>
            <consortium name="Ensembl"/>
        </authorList>
    </citation>
    <scope>IDENTIFICATION</scope>
</reference>
<keyword evidence="6" id="KW-0256">Endoplasmic reticulum</keyword>
<evidence type="ECO:0000256" key="2">
    <source>
        <dbReference type="ARBA" id="ARBA00004524"/>
    </source>
</evidence>
<evidence type="ECO:0000313" key="15">
    <source>
        <dbReference type="Proteomes" id="UP000314986"/>
    </source>
</evidence>
<dbReference type="Pfam" id="PF00067">
    <property type="entry name" value="p450"/>
    <property type="match status" value="1"/>
</dbReference>
<organism evidence="14 15">
    <name type="scientific">Callorhinchus milii</name>
    <name type="common">Ghost shark</name>
    <dbReference type="NCBI Taxonomy" id="7868"/>
    <lineage>
        <taxon>Eukaryota</taxon>
        <taxon>Metazoa</taxon>
        <taxon>Chordata</taxon>
        <taxon>Craniata</taxon>
        <taxon>Vertebrata</taxon>
        <taxon>Chondrichthyes</taxon>
        <taxon>Holocephali</taxon>
        <taxon>Chimaeriformes</taxon>
        <taxon>Callorhinchidae</taxon>
        <taxon>Callorhinchus</taxon>
    </lineage>
</organism>
<dbReference type="InterPro" id="IPR036396">
    <property type="entry name" value="Cyt_P450_sf"/>
</dbReference>
<evidence type="ECO:0000256" key="4">
    <source>
        <dbReference type="ARBA" id="ARBA00010617"/>
    </source>
</evidence>
<dbReference type="PANTHER" id="PTHR24300">
    <property type="entry name" value="CYTOCHROME P450 508A4-RELATED"/>
    <property type="match status" value="1"/>
</dbReference>
<reference evidence="15" key="2">
    <citation type="journal article" date="2007" name="PLoS Biol.">
        <title>Survey sequencing and comparative analysis of the elephant shark (Callorhinchus milii) genome.</title>
        <authorList>
            <person name="Venkatesh B."/>
            <person name="Kirkness E.F."/>
            <person name="Loh Y.H."/>
            <person name="Halpern A.L."/>
            <person name="Lee A.P."/>
            <person name="Johnson J."/>
            <person name="Dandona N."/>
            <person name="Viswanathan L.D."/>
            <person name="Tay A."/>
            <person name="Venter J.C."/>
            <person name="Strausberg R.L."/>
            <person name="Brenner S."/>
        </authorList>
    </citation>
    <scope>NUCLEOTIDE SEQUENCE [LARGE SCALE GENOMIC DNA]</scope>
</reference>
<evidence type="ECO:0000256" key="3">
    <source>
        <dbReference type="ARBA" id="ARBA00004586"/>
    </source>
</evidence>
<protein>
    <submittedName>
        <fullName evidence="14">Cytochrome P450, family 2, subfamily V, polypeptide 1</fullName>
    </submittedName>
</protein>
<evidence type="ECO:0000256" key="11">
    <source>
        <dbReference type="ARBA" id="ARBA00023136"/>
    </source>
</evidence>
<dbReference type="PROSITE" id="PS00086">
    <property type="entry name" value="CYTOCHROME_P450"/>
    <property type="match status" value="1"/>
</dbReference>
<dbReference type="SUPFAM" id="SSF48264">
    <property type="entry name" value="Cytochrome P450"/>
    <property type="match status" value="1"/>
</dbReference>
<proteinExistence type="inferred from homology"/>
<keyword evidence="8 13" id="KW-0560">Oxidoreductase</keyword>
<dbReference type="GO" id="GO:0016712">
    <property type="term" value="F:oxidoreductase activity, acting on paired donors, with incorporation or reduction of molecular oxygen, reduced flavin or flavoprotein as one donor, and incorporation of one atom of oxygen"/>
    <property type="evidence" value="ECO:0007669"/>
    <property type="project" value="InterPro"/>
</dbReference>
<dbReference type="AlphaFoldDB" id="A0A4W3KIB5"/>
<dbReference type="PRINTS" id="PR00385">
    <property type="entry name" value="P450"/>
</dbReference>
<dbReference type="InterPro" id="IPR001128">
    <property type="entry name" value="Cyt_P450"/>
</dbReference>
<evidence type="ECO:0000256" key="8">
    <source>
        <dbReference type="ARBA" id="ARBA00023002"/>
    </source>
</evidence>
<reference evidence="14" key="5">
    <citation type="submission" date="2025-09" db="UniProtKB">
        <authorList>
            <consortium name="Ensembl"/>
        </authorList>
    </citation>
    <scope>IDENTIFICATION</scope>
</reference>
<dbReference type="InterPro" id="IPR017972">
    <property type="entry name" value="Cyt_P450_CS"/>
</dbReference>
<dbReference type="PRINTS" id="PR00463">
    <property type="entry name" value="EP450I"/>
</dbReference>
<dbReference type="GO" id="GO:0006805">
    <property type="term" value="P:xenobiotic metabolic process"/>
    <property type="evidence" value="ECO:0007669"/>
    <property type="project" value="TreeGrafter"/>
</dbReference>
<dbReference type="PANTHER" id="PTHR24300:SF177">
    <property type="entry name" value="CYTOCHROME P450 2J2"/>
    <property type="match status" value="1"/>
</dbReference>
<comment type="cofactor">
    <cofactor evidence="1 12">
        <name>heme</name>
        <dbReference type="ChEBI" id="CHEBI:30413"/>
    </cofactor>
</comment>
<reference evidence="15" key="3">
    <citation type="journal article" date="2014" name="Nature">
        <title>Elephant shark genome provides unique insights into gnathostome evolution.</title>
        <authorList>
            <consortium name="International Elephant Shark Genome Sequencing Consortium"/>
            <person name="Venkatesh B."/>
            <person name="Lee A.P."/>
            <person name="Ravi V."/>
            <person name="Maurya A.K."/>
            <person name="Lian M.M."/>
            <person name="Swann J.B."/>
            <person name="Ohta Y."/>
            <person name="Flajnik M.F."/>
            <person name="Sutoh Y."/>
            <person name="Kasahara M."/>
            <person name="Hoon S."/>
            <person name="Gangu V."/>
            <person name="Roy S.W."/>
            <person name="Irimia M."/>
            <person name="Korzh V."/>
            <person name="Kondrychyn I."/>
            <person name="Lim Z.W."/>
            <person name="Tay B.H."/>
            <person name="Tohari S."/>
            <person name="Kong K.W."/>
            <person name="Ho S."/>
            <person name="Lorente-Galdos B."/>
            <person name="Quilez J."/>
            <person name="Marques-Bonet T."/>
            <person name="Raney B.J."/>
            <person name="Ingham P.W."/>
            <person name="Tay A."/>
            <person name="Hillier L.W."/>
            <person name="Minx P."/>
            <person name="Boehm T."/>
            <person name="Wilson R.K."/>
            <person name="Brenner S."/>
            <person name="Warren W.C."/>
        </authorList>
    </citation>
    <scope>NUCLEOTIDE SEQUENCE [LARGE SCALE GENOMIC DNA]</scope>
</reference>
<dbReference type="InterPro" id="IPR008071">
    <property type="entry name" value="Cyt_P450_E_grp-I_CYP2J-like"/>
</dbReference>
<keyword evidence="11" id="KW-0472">Membrane</keyword>
<dbReference type="Proteomes" id="UP000314986">
    <property type="component" value="Unassembled WGS sequence"/>
</dbReference>
<dbReference type="PRINTS" id="PR01688">
    <property type="entry name" value="EP450ICYP2J"/>
</dbReference>